<evidence type="ECO:0000256" key="1">
    <source>
        <dbReference type="SAM" id="MobiDB-lite"/>
    </source>
</evidence>
<evidence type="ECO:0000313" key="3">
    <source>
        <dbReference type="Proteomes" id="UP000479000"/>
    </source>
</evidence>
<organism evidence="2 3">
    <name type="scientific">Nesidiocoris tenuis</name>
    <dbReference type="NCBI Taxonomy" id="355587"/>
    <lineage>
        <taxon>Eukaryota</taxon>
        <taxon>Metazoa</taxon>
        <taxon>Ecdysozoa</taxon>
        <taxon>Arthropoda</taxon>
        <taxon>Hexapoda</taxon>
        <taxon>Insecta</taxon>
        <taxon>Pterygota</taxon>
        <taxon>Neoptera</taxon>
        <taxon>Paraneoptera</taxon>
        <taxon>Hemiptera</taxon>
        <taxon>Heteroptera</taxon>
        <taxon>Panheteroptera</taxon>
        <taxon>Cimicomorpha</taxon>
        <taxon>Miridae</taxon>
        <taxon>Dicyphina</taxon>
        <taxon>Nesidiocoris</taxon>
    </lineage>
</organism>
<keyword evidence="3" id="KW-1185">Reference proteome</keyword>
<dbReference type="Proteomes" id="UP000479000">
    <property type="component" value="Unassembled WGS sequence"/>
</dbReference>
<accession>A0A6H5GF46</accession>
<reference evidence="2 3" key="1">
    <citation type="submission" date="2020-02" db="EMBL/GenBank/DDBJ databases">
        <authorList>
            <person name="Ferguson B K."/>
        </authorList>
    </citation>
    <scope>NUCLEOTIDE SEQUENCE [LARGE SCALE GENOMIC DNA]</scope>
</reference>
<dbReference type="EMBL" id="CADCXU010010450">
    <property type="protein sequence ID" value="CAB0001215.1"/>
    <property type="molecule type" value="Genomic_DNA"/>
</dbReference>
<name>A0A6H5GF46_9HEMI</name>
<dbReference type="AlphaFoldDB" id="A0A6H5GF46"/>
<gene>
    <name evidence="2" type="ORF">NTEN_LOCUS7002</name>
</gene>
<proteinExistence type="predicted"/>
<protein>
    <submittedName>
        <fullName evidence="2">Uncharacterized protein</fullName>
    </submittedName>
</protein>
<evidence type="ECO:0000313" key="2">
    <source>
        <dbReference type="EMBL" id="CAB0001215.1"/>
    </source>
</evidence>
<feature type="compositionally biased region" description="Low complexity" evidence="1">
    <location>
        <begin position="64"/>
        <end position="73"/>
    </location>
</feature>
<sequence>MSRHPAINTNTYTRTRVELRHIYLAGVSEFSRRSGLSFTLPPCVANEGSPVKFHKSARSEWARSGRAASSSRRQQPATPVMRRDGRGQGRRSRCPAFHLSHSPAAVCAPREDGPPRRRVRSSHYRVSNFRDTFVTMEAHFLGAKKRLKMAKVGIKKKYLSETGSGINSPLARALSTRRASSIKLNGIHEA</sequence>
<feature type="region of interest" description="Disordered" evidence="1">
    <location>
        <begin position="59"/>
        <end position="95"/>
    </location>
</feature>